<feature type="region of interest" description="Disordered" evidence="5">
    <location>
        <begin position="80"/>
        <end position="101"/>
    </location>
</feature>
<feature type="non-terminal residue" evidence="7">
    <location>
        <position position="1"/>
    </location>
</feature>
<protein>
    <recommendedName>
        <fullName evidence="6">Aspartic peptidase DDI1-type domain-containing protein</fullName>
    </recommendedName>
</protein>
<feature type="domain" description="Aspartic peptidase DDI1-type" evidence="6">
    <location>
        <begin position="2"/>
        <end position="46"/>
    </location>
</feature>
<sequence length="101" mass="11218">SLGSVHSCKFKVSGHFFETPFSILSGEDTTVIIGMDMLRRNHCIVNIQKNCLQFGDGEEIPFIPDALVDQARDKYAEALAINSSKDEPKNKEPEDASVFPM</sequence>
<accession>A0A0B6XU39</accession>
<dbReference type="Pfam" id="PF09668">
    <property type="entry name" value="Asp_protease"/>
    <property type="match status" value="1"/>
</dbReference>
<dbReference type="EMBL" id="HACG01000544">
    <property type="protein sequence ID" value="CEK47409.1"/>
    <property type="molecule type" value="Transcribed_RNA"/>
</dbReference>
<feature type="non-terminal residue" evidence="7">
    <location>
        <position position="101"/>
    </location>
</feature>
<evidence type="ECO:0000256" key="1">
    <source>
        <dbReference type="ARBA" id="ARBA00009136"/>
    </source>
</evidence>
<name>A0A0B6XU39_9EUPU</name>
<evidence type="ECO:0000259" key="6">
    <source>
        <dbReference type="Pfam" id="PF09668"/>
    </source>
</evidence>
<dbReference type="AlphaFoldDB" id="A0A0B6XU39"/>
<evidence type="ECO:0000256" key="4">
    <source>
        <dbReference type="ARBA" id="ARBA00022801"/>
    </source>
</evidence>
<reference evidence="7" key="1">
    <citation type="submission" date="2014-12" db="EMBL/GenBank/DDBJ databases">
        <title>Insight into the proteome of Arion vulgaris.</title>
        <authorList>
            <person name="Aradska J."/>
            <person name="Bulat T."/>
            <person name="Smidak R."/>
            <person name="Sarate P."/>
            <person name="Gangsoo J."/>
            <person name="Sialana F."/>
            <person name="Bilban M."/>
            <person name="Lubec G."/>
        </authorList>
    </citation>
    <scope>NUCLEOTIDE SEQUENCE</scope>
    <source>
        <tissue evidence="7">Skin</tissue>
    </source>
</reference>
<dbReference type="PANTHER" id="PTHR12917">
    <property type="entry name" value="ASPARTYL PROTEASE DDI-RELATED"/>
    <property type="match status" value="1"/>
</dbReference>
<dbReference type="InterPro" id="IPR021109">
    <property type="entry name" value="Peptidase_aspartic_dom_sf"/>
</dbReference>
<feature type="compositionally biased region" description="Basic and acidic residues" evidence="5">
    <location>
        <begin position="84"/>
        <end position="94"/>
    </location>
</feature>
<evidence type="ECO:0000256" key="3">
    <source>
        <dbReference type="ARBA" id="ARBA00022750"/>
    </source>
</evidence>
<keyword evidence="2" id="KW-0645">Protease</keyword>
<dbReference type="PANTHER" id="PTHR12917:SF1">
    <property type="entry name" value="AT13091P"/>
    <property type="match status" value="1"/>
</dbReference>
<evidence type="ECO:0000313" key="7">
    <source>
        <dbReference type="EMBL" id="CEK47409.1"/>
    </source>
</evidence>
<dbReference type="GO" id="GO:0004190">
    <property type="term" value="F:aspartic-type endopeptidase activity"/>
    <property type="evidence" value="ECO:0007669"/>
    <property type="project" value="UniProtKB-KW"/>
</dbReference>
<gene>
    <name evidence="7" type="primary">ORF1306</name>
</gene>
<dbReference type="InterPro" id="IPR019103">
    <property type="entry name" value="Peptidase_aspartic_DDI1-type"/>
</dbReference>
<comment type="similarity">
    <text evidence="1">Belongs to the DDI1 family.</text>
</comment>
<evidence type="ECO:0000256" key="2">
    <source>
        <dbReference type="ARBA" id="ARBA00022670"/>
    </source>
</evidence>
<dbReference type="Gene3D" id="2.40.70.10">
    <property type="entry name" value="Acid Proteases"/>
    <property type="match status" value="1"/>
</dbReference>
<organism evidence="7">
    <name type="scientific">Arion vulgaris</name>
    <dbReference type="NCBI Taxonomy" id="1028688"/>
    <lineage>
        <taxon>Eukaryota</taxon>
        <taxon>Metazoa</taxon>
        <taxon>Spiralia</taxon>
        <taxon>Lophotrochozoa</taxon>
        <taxon>Mollusca</taxon>
        <taxon>Gastropoda</taxon>
        <taxon>Heterobranchia</taxon>
        <taxon>Euthyneura</taxon>
        <taxon>Panpulmonata</taxon>
        <taxon>Eupulmonata</taxon>
        <taxon>Stylommatophora</taxon>
        <taxon>Helicina</taxon>
        <taxon>Arionoidea</taxon>
        <taxon>Arionidae</taxon>
        <taxon>Arion</taxon>
    </lineage>
</organism>
<keyword evidence="4" id="KW-0378">Hydrolase</keyword>
<dbReference type="GO" id="GO:0006508">
    <property type="term" value="P:proteolysis"/>
    <property type="evidence" value="ECO:0007669"/>
    <property type="project" value="UniProtKB-KW"/>
</dbReference>
<proteinExistence type="inferred from homology"/>
<evidence type="ECO:0000256" key="5">
    <source>
        <dbReference type="SAM" id="MobiDB-lite"/>
    </source>
</evidence>
<keyword evidence="3" id="KW-0064">Aspartyl protease</keyword>